<dbReference type="AlphaFoldDB" id="A0A8B7QHQ5"/>
<dbReference type="RefSeq" id="XP_019488324.1">
    <property type="nucleotide sequence ID" value="XM_019632779.1"/>
</dbReference>
<protein>
    <submittedName>
        <fullName evidence="2">Uncharacterized protein LOC109376697</fullName>
    </submittedName>
</protein>
<dbReference type="KEGG" id="hai:109376697"/>
<organism evidence="1 2">
    <name type="scientific">Hipposideros armiger</name>
    <name type="common">Great Himalayan leaf-nosed bat</name>
    <dbReference type="NCBI Taxonomy" id="186990"/>
    <lineage>
        <taxon>Eukaryota</taxon>
        <taxon>Metazoa</taxon>
        <taxon>Chordata</taxon>
        <taxon>Craniata</taxon>
        <taxon>Vertebrata</taxon>
        <taxon>Euteleostomi</taxon>
        <taxon>Mammalia</taxon>
        <taxon>Eutheria</taxon>
        <taxon>Laurasiatheria</taxon>
        <taxon>Chiroptera</taxon>
        <taxon>Yinpterochiroptera</taxon>
        <taxon>Rhinolophoidea</taxon>
        <taxon>Hipposideridae</taxon>
        <taxon>Hipposideros</taxon>
    </lineage>
</organism>
<dbReference type="GeneID" id="109376697"/>
<accession>A0A8B7QHQ5</accession>
<dbReference type="Proteomes" id="UP000694851">
    <property type="component" value="Unplaced"/>
</dbReference>
<name>A0A8B7QHQ5_HIPAR</name>
<proteinExistence type="predicted"/>
<sequence length="239" mass="25910">MLLLKLPEIAKITRSCEVVRNFFLGRLLPRGCTETLGLELGRASAKAGQSGGLGGAAFPSLRRGPAWGRRAGRQKAAGWLRWARDGAPRRAPSCRGPRRGAPPPDGLLGPAPGLWALPGKQKPVKLKKWPRGKREDDEFQCQQQQFPRALTRSKSRGNEAFLKFLCCWSEVRVSLAQSPVLWRRPVAARPNGIAVPATAQTPHLTLLIPSPAIHGAASGKPGLGECPTKEIYLRSALDL</sequence>
<reference evidence="2" key="1">
    <citation type="submission" date="2025-08" db="UniProtKB">
        <authorList>
            <consortium name="RefSeq"/>
        </authorList>
    </citation>
    <scope>IDENTIFICATION</scope>
    <source>
        <tissue evidence="2">Muscle</tissue>
    </source>
</reference>
<evidence type="ECO:0000313" key="1">
    <source>
        <dbReference type="Proteomes" id="UP000694851"/>
    </source>
</evidence>
<keyword evidence="1" id="KW-1185">Reference proteome</keyword>
<evidence type="ECO:0000313" key="2">
    <source>
        <dbReference type="RefSeq" id="XP_019488324.1"/>
    </source>
</evidence>
<gene>
    <name evidence="2" type="primary">LOC109376697</name>
</gene>